<organism evidence="1">
    <name type="scientific">uncultured bacterium A1Q1_fos_291</name>
    <dbReference type="NCBI Taxonomy" id="1256570"/>
    <lineage>
        <taxon>Bacteria</taxon>
        <taxon>environmental samples</taxon>
    </lineage>
</organism>
<dbReference type="EMBL" id="JX649891">
    <property type="protein sequence ID" value="AGC72089.1"/>
    <property type="molecule type" value="Genomic_DNA"/>
</dbReference>
<accession>L7VWV6</accession>
<proteinExistence type="predicted"/>
<protein>
    <submittedName>
        <fullName evidence="1">Uncharacterized protein</fullName>
    </submittedName>
</protein>
<evidence type="ECO:0000313" key="1">
    <source>
        <dbReference type="EMBL" id="AGC72089.1"/>
    </source>
</evidence>
<name>L7VWV6_9BACT</name>
<dbReference type="AlphaFoldDB" id="L7VWV6"/>
<sequence>MQVERAIYLALITSNGNHKCNHEFLPYNKEKRNSCTQIVITHESGVMSAG</sequence>
<reference evidence="1" key="1">
    <citation type="submission" date="2012-09" db="EMBL/GenBank/DDBJ databases">
        <title>Metagenomic Characterization of a Microbial Community in Wastewater Detects High Levels of Antibiotic Resistance.</title>
        <authorList>
            <person name="Abrams M."/>
            <person name="Caldwell A."/>
            <person name="Vandaei E."/>
            <person name="Lee W."/>
            <person name="Perrott J."/>
            <person name="Khan S.Y."/>
            <person name="Ta J."/>
            <person name="Romero D."/>
            <person name="Nguyen V."/>
            <person name="Pourmand N."/>
            <person name="Ouverney C.C."/>
        </authorList>
    </citation>
    <scope>NUCLEOTIDE SEQUENCE</scope>
</reference>